<evidence type="ECO:0000313" key="2">
    <source>
        <dbReference type="Proteomes" id="UP000014254"/>
    </source>
</evidence>
<proteinExistence type="predicted"/>
<organism evidence="1 2">
    <name type="scientific">Mucor circinelloides f. circinelloides (strain 1006PhL)</name>
    <name type="common">Mucormycosis agent</name>
    <name type="synonym">Calyptromyces circinelloides</name>
    <dbReference type="NCBI Taxonomy" id="1220926"/>
    <lineage>
        <taxon>Eukaryota</taxon>
        <taxon>Fungi</taxon>
        <taxon>Fungi incertae sedis</taxon>
        <taxon>Mucoromycota</taxon>
        <taxon>Mucoromycotina</taxon>
        <taxon>Mucoromycetes</taxon>
        <taxon>Mucorales</taxon>
        <taxon>Mucorineae</taxon>
        <taxon>Mucoraceae</taxon>
        <taxon>Mucor</taxon>
    </lineage>
</organism>
<name>S2JRA4_MUCC1</name>
<feature type="non-terminal residue" evidence="1">
    <location>
        <position position="78"/>
    </location>
</feature>
<gene>
    <name evidence="1" type="ORF">HMPREF1544_10955</name>
</gene>
<sequence length="78" mass="8842">DGVGVLTNTDMNYLLMESSGFENNNIISHSLNDILKNIKSGHDNLKYLFSRYRDASFDTIKKGNVFSCQIIQNKITLI</sequence>
<dbReference type="Proteomes" id="UP000014254">
    <property type="component" value="Unassembled WGS sequence"/>
</dbReference>
<protein>
    <submittedName>
        <fullName evidence="1">Uncharacterized protein</fullName>
    </submittedName>
</protein>
<dbReference type="EMBL" id="KE124120">
    <property type="protein sequence ID" value="EPB82315.1"/>
    <property type="molecule type" value="Genomic_DNA"/>
</dbReference>
<accession>S2JRA4</accession>
<dbReference type="VEuPathDB" id="FungiDB:HMPREF1544_10955"/>
<dbReference type="OrthoDB" id="2230412at2759"/>
<keyword evidence="2" id="KW-1185">Reference proteome</keyword>
<dbReference type="InParanoid" id="S2JRA4"/>
<evidence type="ECO:0000313" key="1">
    <source>
        <dbReference type="EMBL" id="EPB82315.1"/>
    </source>
</evidence>
<feature type="non-terminal residue" evidence="1">
    <location>
        <position position="1"/>
    </location>
</feature>
<reference evidence="2" key="1">
    <citation type="submission" date="2013-05" db="EMBL/GenBank/DDBJ databases">
        <title>The Genome sequence of Mucor circinelloides f. circinelloides 1006PhL.</title>
        <authorList>
            <consortium name="The Broad Institute Genomics Platform"/>
            <person name="Cuomo C."/>
            <person name="Earl A."/>
            <person name="Findley K."/>
            <person name="Lee S.C."/>
            <person name="Walker B."/>
            <person name="Young S."/>
            <person name="Zeng Q."/>
            <person name="Gargeya S."/>
            <person name="Fitzgerald M."/>
            <person name="Haas B."/>
            <person name="Abouelleil A."/>
            <person name="Allen A.W."/>
            <person name="Alvarado L."/>
            <person name="Arachchi H.M."/>
            <person name="Berlin A.M."/>
            <person name="Chapman S.B."/>
            <person name="Gainer-Dewar J."/>
            <person name="Goldberg J."/>
            <person name="Griggs A."/>
            <person name="Gujja S."/>
            <person name="Hansen M."/>
            <person name="Howarth C."/>
            <person name="Imamovic A."/>
            <person name="Ireland A."/>
            <person name="Larimer J."/>
            <person name="McCowan C."/>
            <person name="Murphy C."/>
            <person name="Pearson M."/>
            <person name="Poon T.W."/>
            <person name="Priest M."/>
            <person name="Roberts A."/>
            <person name="Saif S."/>
            <person name="Shea T."/>
            <person name="Sisk P."/>
            <person name="Sykes S."/>
            <person name="Wortman J."/>
            <person name="Nusbaum C."/>
            <person name="Birren B."/>
        </authorList>
    </citation>
    <scope>NUCLEOTIDE SEQUENCE [LARGE SCALE GENOMIC DNA]</scope>
    <source>
        <strain evidence="2">1006PhL</strain>
    </source>
</reference>
<dbReference type="AlphaFoldDB" id="S2JRA4"/>